<dbReference type="AlphaFoldDB" id="A0A6J5ZJ60"/>
<dbReference type="EMBL" id="CAEZYC010000036">
    <property type="protein sequence ID" value="CAB4708763.1"/>
    <property type="molecule type" value="Genomic_DNA"/>
</dbReference>
<dbReference type="EMBL" id="CAESAI010000023">
    <property type="protein sequence ID" value="CAB4340937.1"/>
    <property type="molecule type" value="Genomic_DNA"/>
</dbReference>
<evidence type="ECO:0000313" key="2">
    <source>
        <dbReference type="EMBL" id="CAB4343759.1"/>
    </source>
</evidence>
<evidence type="ECO:0000313" key="3">
    <source>
        <dbReference type="EMBL" id="CAB4708763.1"/>
    </source>
</evidence>
<gene>
    <name evidence="3" type="ORF">UFOPK2648_00760</name>
    <name evidence="4" type="ORF">UFOPK3037_01720</name>
    <name evidence="1" type="ORF">UFOPK3406_00991</name>
    <name evidence="2" type="ORF">UFOPK3925_01283</name>
</gene>
<accession>A0A6J5ZJ60</accession>
<organism evidence="1">
    <name type="scientific">freshwater metagenome</name>
    <dbReference type="NCBI Taxonomy" id="449393"/>
    <lineage>
        <taxon>unclassified sequences</taxon>
        <taxon>metagenomes</taxon>
        <taxon>ecological metagenomes</taxon>
    </lineage>
</organism>
<reference evidence="1" key="1">
    <citation type="submission" date="2020-05" db="EMBL/GenBank/DDBJ databases">
        <authorList>
            <person name="Chiriac C."/>
            <person name="Salcher M."/>
            <person name="Ghai R."/>
            <person name="Kavagutti S V."/>
        </authorList>
    </citation>
    <scope>NUCLEOTIDE SEQUENCE</scope>
</reference>
<dbReference type="EMBL" id="CAFAAO010000042">
    <property type="protein sequence ID" value="CAB4816590.1"/>
    <property type="molecule type" value="Genomic_DNA"/>
</dbReference>
<proteinExistence type="predicted"/>
<sequence>MIDIRAAMSMAQEMLDESVNQIKTNVEENSKDGIDTKMVVEAITAVGTLAGGIIMEFASKLPKPGASGPIDEQARKLVTTELDKIIGRMGLVQEDELAALRKRVVDLEAALTKAEKPAAKAKS</sequence>
<dbReference type="EMBL" id="CAESAD010000011">
    <property type="protein sequence ID" value="CAB4343759.1"/>
    <property type="molecule type" value="Genomic_DNA"/>
</dbReference>
<protein>
    <submittedName>
        <fullName evidence="1">Unannotated protein</fullName>
    </submittedName>
</protein>
<evidence type="ECO:0000313" key="1">
    <source>
        <dbReference type="EMBL" id="CAB4340937.1"/>
    </source>
</evidence>
<name>A0A6J5ZJ60_9ZZZZ</name>
<evidence type="ECO:0000313" key="4">
    <source>
        <dbReference type="EMBL" id="CAB4816590.1"/>
    </source>
</evidence>